<evidence type="ECO:0000313" key="1">
    <source>
        <dbReference type="EMBL" id="KKT81419.1"/>
    </source>
</evidence>
<evidence type="ECO:0000313" key="2">
    <source>
        <dbReference type="Proteomes" id="UP000034032"/>
    </source>
</evidence>
<reference evidence="1 2" key="1">
    <citation type="journal article" date="2015" name="Nature">
        <title>rRNA introns, odd ribosomes, and small enigmatic genomes across a large radiation of phyla.</title>
        <authorList>
            <person name="Brown C.T."/>
            <person name="Hug L.A."/>
            <person name="Thomas B.C."/>
            <person name="Sharon I."/>
            <person name="Castelle C.J."/>
            <person name="Singh A."/>
            <person name="Wilkins M.J."/>
            <person name="Williams K.H."/>
            <person name="Banfield J.F."/>
        </authorList>
    </citation>
    <scope>NUCLEOTIDE SEQUENCE [LARGE SCALE GENOMIC DNA]</scope>
</reference>
<accession>A0A0G1NB40</accession>
<organism evidence="1 2">
    <name type="scientific">Candidatus Yanofskybacteria bacterium GW2011_GWA2_44_9</name>
    <dbReference type="NCBI Taxonomy" id="1619025"/>
    <lineage>
        <taxon>Bacteria</taxon>
        <taxon>Candidatus Yanofskyibacteriota</taxon>
    </lineage>
</organism>
<gene>
    <name evidence="1" type="ORF">UW79_C0020G0023</name>
</gene>
<dbReference type="AlphaFoldDB" id="A0A0G1NB40"/>
<protein>
    <submittedName>
        <fullName evidence="1">Uncharacterized protein</fullName>
    </submittedName>
</protein>
<proteinExistence type="predicted"/>
<comment type="caution">
    <text evidence="1">The sequence shown here is derived from an EMBL/GenBank/DDBJ whole genome shotgun (WGS) entry which is preliminary data.</text>
</comment>
<dbReference type="Proteomes" id="UP000034032">
    <property type="component" value="Unassembled WGS sequence"/>
</dbReference>
<dbReference type="AntiFam" id="ANF00012">
    <property type="entry name" value="tRNA translation"/>
</dbReference>
<dbReference type="EMBL" id="LCJR01000020">
    <property type="protein sequence ID" value="KKT81419.1"/>
    <property type="molecule type" value="Genomic_DNA"/>
</dbReference>
<sequence>MTCGFLKCGPKRTRTADPLIANEVLYQLSYGPTLAIEDPRFHYYIKIVNRDKQGALPAKLTAPAPRKLCQRVFNSSL</sequence>
<name>A0A0G1NB40_9BACT</name>